<dbReference type="GO" id="GO:0031841">
    <property type="term" value="F:neuropeptide Y receptor binding"/>
    <property type="evidence" value="ECO:0007669"/>
    <property type="project" value="TreeGrafter"/>
</dbReference>
<dbReference type="GeneTree" id="ENSGT00940000156475"/>
<evidence type="ECO:0000256" key="8">
    <source>
        <dbReference type="SAM" id="MobiDB-lite"/>
    </source>
</evidence>
<dbReference type="Ensembl" id="ENSCAFT00020003991.1">
    <property type="protein sequence ID" value="ENSCAFP00020003438.1"/>
    <property type="gene ID" value="ENSCAFG00020002904.1"/>
</dbReference>
<dbReference type="PANTHER" id="PTHR10533:SF5">
    <property type="entry name" value="PRO-NEUROPEPTIDE Y"/>
    <property type="match status" value="1"/>
</dbReference>
<evidence type="ECO:0000256" key="3">
    <source>
        <dbReference type="ARBA" id="ARBA00022525"/>
    </source>
</evidence>
<reference evidence="9" key="1">
    <citation type="submission" date="2025-08" db="UniProtKB">
        <authorList>
            <consortium name="Ensembl"/>
        </authorList>
    </citation>
    <scope>IDENTIFICATION</scope>
</reference>
<dbReference type="AlphaFoldDB" id="A0A8C0JN27"/>
<protein>
    <submittedName>
        <fullName evidence="9">Neuropeptide Y</fullName>
    </submittedName>
</protein>
<comment type="similarity">
    <text evidence="2 7">Belongs to the NPY family.</text>
</comment>
<feature type="compositionally biased region" description="Basic and acidic residues" evidence="8">
    <location>
        <begin position="29"/>
        <end position="47"/>
    </location>
</feature>
<dbReference type="GO" id="GO:0005615">
    <property type="term" value="C:extracellular space"/>
    <property type="evidence" value="ECO:0007669"/>
    <property type="project" value="TreeGrafter"/>
</dbReference>
<comment type="subcellular location">
    <subcellularLocation>
        <location evidence="6">Cytoplasmic vesicle</location>
        <location evidence="6">Secretory vesicle</location>
        <location evidence="6">Neuronal dense core vesicle</location>
    </subcellularLocation>
    <subcellularLocation>
        <location evidence="1">Secreted</location>
    </subcellularLocation>
</comment>
<feature type="region of interest" description="Disordered" evidence="8">
    <location>
        <begin position="1"/>
        <end position="57"/>
    </location>
</feature>
<dbReference type="GO" id="GO:0007631">
    <property type="term" value="P:feeding behavior"/>
    <property type="evidence" value="ECO:0007669"/>
    <property type="project" value="TreeGrafter"/>
</dbReference>
<evidence type="ECO:0000256" key="4">
    <source>
        <dbReference type="ARBA" id="ARBA00022815"/>
    </source>
</evidence>
<dbReference type="GO" id="GO:0005184">
    <property type="term" value="F:neuropeptide hormone activity"/>
    <property type="evidence" value="ECO:0007669"/>
    <property type="project" value="TreeGrafter"/>
</dbReference>
<proteinExistence type="inferred from homology"/>
<dbReference type="SMART" id="SM00309">
    <property type="entry name" value="PAH"/>
    <property type="match status" value="1"/>
</dbReference>
<dbReference type="InterPro" id="IPR001955">
    <property type="entry name" value="Pancreatic_hormone-like"/>
</dbReference>
<evidence type="ECO:0000256" key="6">
    <source>
        <dbReference type="ARBA" id="ARBA00037849"/>
    </source>
</evidence>
<evidence type="ECO:0000313" key="9">
    <source>
        <dbReference type="Ensembl" id="ENSCAFP00020003438.1"/>
    </source>
</evidence>
<dbReference type="Proteomes" id="UP000694391">
    <property type="component" value="Unplaced"/>
</dbReference>
<dbReference type="Gene3D" id="6.10.250.900">
    <property type="match status" value="1"/>
</dbReference>
<dbReference type="GO" id="GO:0007218">
    <property type="term" value="P:neuropeptide signaling pathway"/>
    <property type="evidence" value="ECO:0007669"/>
    <property type="project" value="TreeGrafter"/>
</dbReference>
<evidence type="ECO:0000256" key="7">
    <source>
        <dbReference type="RuleBase" id="RU000656"/>
    </source>
</evidence>
<accession>A0A8C0JN27</accession>
<evidence type="ECO:0000256" key="2">
    <source>
        <dbReference type="ARBA" id="ARBA00010022"/>
    </source>
</evidence>
<keyword evidence="3" id="KW-0964">Secreted</keyword>
<organism evidence="9 10">
    <name type="scientific">Canis lupus dingo</name>
    <name type="common">dingo</name>
    <dbReference type="NCBI Taxonomy" id="286419"/>
    <lineage>
        <taxon>Eukaryota</taxon>
        <taxon>Metazoa</taxon>
        <taxon>Chordata</taxon>
        <taxon>Craniata</taxon>
        <taxon>Vertebrata</taxon>
        <taxon>Euteleostomi</taxon>
        <taxon>Mammalia</taxon>
        <taxon>Eutheria</taxon>
        <taxon>Laurasiatheria</taxon>
        <taxon>Carnivora</taxon>
        <taxon>Caniformia</taxon>
        <taxon>Canidae</taxon>
        <taxon>Canis</taxon>
    </lineage>
</organism>
<name>A0A8C0JN27_CANLU</name>
<dbReference type="GO" id="GO:0098992">
    <property type="term" value="C:neuronal dense core vesicle"/>
    <property type="evidence" value="ECO:0007669"/>
    <property type="project" value="UniProtKB-SubCell"/>
</dbReference>
<keyword evidence="4" id="KW-0027">Amidation</keyword>
<dbReference type="InterPro" id="IPR020392">
    <property type="entry name" value="Pancreatic_hormone-like_CS"/>
</dbReference>
<dbReference type="CDD" id="cd00126">
    <property type="entry name" value="PAH"/>
    <property type="match status" value="1"/>
</dbReference>
<gene>
    <name evidence="9" type="primary">NPY</name>
</gene>
<keyword evidence="10" id="KW-1185">Reference proteome</keyword>
<comment type="function">
    <text evidence="5">NPY is implicated in the control of feeding and in secretion of gonadotrophin-release hormone.</text>
</comment>
<dbReference type="PRINTS" id="PR00278">
    <property type="entry name" value="PANCHORMONE"/>
</dbReference>
<evidence type="ECO:0000256" key="1">
    <source>
        <dbReference type="ARBA" id="ARBA00004613"/>
    </source>
</evidence>
<dbReference type="PROSITE" id="PS00265">
    <property type="entry name" value="PANCREATIC_HORMONE_1"/>
    <property type="match status" value="1"/>
</dbReference>
<dbReference type="Pfam" id="PF00159">
    <property type="entry name" value="Hormone_3"/>
    <property type="match status" value="1"/>
</dbReference>
<evidence type="ECO:0000313" key="10">
    <source>
        <dbReference type="Proteomes" id="UP000694391"/>
    </source>
</evidence>
<sequence length="248" mass="27182">MPGEQFSPRSPKLSPPKESQPGRSLSQQDRPREETFPLRQEFGKEGGKAPGPRPHRGELLRLSLKCLTRRPWLRAAPAAPDLHGIRADLSGAAGGGRPQRRALRCPWGLGRARAGGREWPRGGGVEGHPGGRVQACVPQPRSSPLRPLCPQMLGSKRLGPSGLTLALSLLVCLGALAEAYPSKPDNPGEDAPAEDMARYYSALRHYINLITRQRYGKRSSPETLISDLLMRESTENVPRTRLDDPSMW</sequence>
<dbReference type="PROSITE" id="PS50276">
    <property type="entry name" value="PANCREATIC_HORMONE_2"/>
    <property type="match status" value="1"/>
</dbReference>
<reference evidence="9" key="2">
    <citation type="submission" date="2025-09" db="UniProtKB">
        <authorList>
            <consortium name="Ensembl"/>
        </authorList>
    </citation>
    <scope>IDENTIFICATION</scope>
</reference>
<dbReference type="PANTHER" id="PTHR10533">
    <property type="entry name" value="NEUROPEPTIDE Y/PANCREATIC HORMONE/PEPTIDE YY"/>
    <property type="match status" value="1"/>
</dbReference>
<evidence type="ECO:0000256" key="5">
    <source>
        <dbReference type="ARBA" id="ARBA00037434"/>
    </source>
</evidence>